<gene>
    <name evidence="2" type="ORF">SAMN06264867_102289</name>
</gene>
<proteinExistence type="predicted"/>
<evidence type="ECO:0000313" key="2">
    <source>
        <dbReference type="EMBL" id="SMO47329.1"/>
    </source>
</evidence>
<keyword evidence="3" id="KW-1185">Reference proteome</keyword>
<reference evidence="2 3" key="1">
    <citation type="submission" date="2017-05" db="EMBL/GenBank/DDBJ databases">
        <authorList>
            <person name="Varghese N."/>
            <person name="Submissions S."/>
        </authorList>
    </citation>
    <scope>NUCLEOTIDE SEQUENCE [LARGE SCALE GENOMIC DNA]</scope>
    <source>
        <strain evidence="2 3">DSM 19504</strain>
    </source>
</reference>
<feature type="region of interest" description="Disordered" evidence="1">
    <location>
        <begin position="1"/>
        <end position="65"/>
    </location>
</feature>
<evidence type="ECO:0000256" key="1">
    <source>
        <dbReference type="SAM" id="MobiDB-lite"/>
    </source>
</evidence>
<protein>
    <submittedName>
        <fullName evidence="2">Uncharacterized protein</fullName>
    </submittedName>
</protein>
<organism evidence="2 3">
    <name type="scientific">Halorubrum cibi</name>
    <dbReference type="NCBI Taxonomy" id="413815"/>
    <lineage>
        <taxon>Archaea</taxon>
        <taxon>Methanobacteriati</taxon>
        <taxon>Methanobacteriota</taxon>
        <taxon>Stenosarchaea group</taxon>
        <taxon>Halobacteria</taxon>
        <taxon>Halobacteriales</taxon>
        <taxon>Haloferacaceae</taxon>
        <taxon>Halorubrum</taxon>
    </lineage>
</organism>
<dbReference type="Pfam" id="PF26396">
    <property type="entry name" value="HacaP"/>
    <property type="match status" value="1"/>
</dbReference>
<sequence>MWEVLSRVTMPDTKSGRERKGRGKRRQLENHLTRRELEADEEPPEPTLETIDSEYLDEPGEAAAE</sequence>
<accession>A0A521BJR6</accession>
<dbReference type="Proteomes" id="UP000319712">
    <property type="component" value="Unassembled WGS sequence"/>
</dbReference>
<dbReference type="InterPro" id="IPR058858">
    <property type="entry name" value="HacaP"/>
</dbReference>
<name>A0A521BJR6_9EURY</name>
<feature type="compositionally biased region" description="Acidic residues" evidence="1">
    <location>
        <begin position="51"/>
        <end position="65"/>
    </location>
</feature>
<dbReference type="EMBL" id="FXTD01000002">
    <property type="protein sequence ID" value="SMO47329.1"/>
    <property type="molecule type" value="Genomic_DNA"/>
</dbReference>
<feature type="compositionally biased region" description="Basic and acidic residues" evidence="1">
    <location>
        <begin position="26"/>
        <end position="37"/>
    </location>
</feature>
<evidence type="ECO:0000313" key="3">
    <source>
        <dbReference type="Proteomes" id="UP000319712"/>
    </source>
</evidence>
<dbReference type="AlphaFoldDB" id="A0A521BJR6"/>